<dbReference type="InterPro" id="IPR013426">
    <property type="entry name" value="EpsH-like"/>
</dbReference>
<keyword evidence="7 8" id="KW-0472">Membrane</keyword>
<keyword evidence="4 8" id="KW-0812">Transmembrane</keyword>
<dbReference type="Proteomes" id="UP000471435">
    <property type="component" value="Unassembled WGS sequence"/>
</dbReference>
<feature type="transmembrane region" description="Helical" evidence="8">
    <location>
        <begin position="225"/>
        <end position="245"/>
    </location>
</feature>
<feature type="transmembrane region" description="Helical" evidence="8">
    <location>
        <begin position="265"/>
        <end position="286"/>
    </location>
</feature>
<feature type="transmembrane region" description="Helical" evidence="8">
    <location>
        <begin position="160"/>
        <end position="179"/>
    </location>
</feature>
<feature type="transmembrane region" description="Helical" evidence="8">
    <location>
        <begin position="85"/>
        <end position="104"/>
    </location>
</feature>
<dbReference type="NCBIfam" id="TIGR03109">
    <property type="entry name" value="exosort_XrtA"/>
    <property type="match status" value="1"/>
</dbReference>
<feature type="domain" description="Methanolan biosynthesis EpsI" evidence="9">
    <location>
        <begin position="320"/>
        <end position="508"/>
    </location>
</feature>
<keyword evidence="5 10" id="KW-0378">Hydrolase</keyword>
<evidence type="ECO:0000256" key="7">
    <source>
        <dbReference type="ARBA" id="ARBA00023136"/>
    </source>
</evidence>
<keyword evidence="11" id="KW-1185">Reference proteome</keyword>
<protein>
    <submittedName>
        <fullName evidence="10">Exosortase A</fullName>
        <ecNumber evidence="10">3.4.22.-</ecNumber>
    </submittedName>
</protein>
<feature type="transmembrane region" description="Helical" evidence="8">
    <location>
        <begin position="21"/>
        <end position="40"/>
    </location>
</feature>
<comment type="caution">
    <text evidence="10">The sequence shown here is derived from an EMBL/GenBank/DDBJ whole genome shotgun (WGS) entry which is preliminary data.</text>
</comment>
<evidence type="ECO:0000256" key="6">
    <source>
        <dbReference type="ARBA" id="ARBA00022989"/>
    </source>
</evidence>
<evidence type="ECO:0000256" key="3">
    <source>
        <dbReference type="ARBA" id="ARBA00022670"/>
    </source>
</evidence>
<sequence>MQLDGLVQREGGRKLISSIPACWQGPLVRLGIVWAAIFALTFCEWQAMVSQWWNISTYNHILFVPLIVGWLIYSRRDELARITPQAWFPGLLMLGAALFVWLVGSLAGVNTVSQLGAVLALQTSIAALLGLRVTVATLFPLLYLIFLVPFGDELVPALQMITAEMVITLTQWSGVPAVIDGVFIDTPAGLFEVAEACSGVKFLIAMIALGTLICYCCFNSWKRRIVFMVSAIGLSIAANSIRAWGTIFIAQSQGIEFAEGFDHIFYGWIFFALIVGGLLATSWRWFDRDPDDLGIDLPGAPQSNWFRQLSVGAMSGNRAAVFAGLLLAIFAFWHTAGSRVEAAVPDQISLPEQVADWKLVDYSPSVAWQPRASGADHRLLGRYRNNSGQHVDVFLALYSAQEDGREASAYGEGALDPGSDWRWLAPGTARTDAIADYLFVYGKHKRLAETSYRTGNLLTGSAARLKLANMFDRLTLRARPTMMLIVSAEERENREAAQSISDFRRSVGDQGEWMDRIARLR</sequence>
<dbReference type="NCBIfam" id="TIGR04178">
    <property type="entry name" value="exo_archaeo"/>
    <property type="match status" value="1"/>
</dbReference>
<dbReference type="NCBIfam" id="TIGR02602">
    <property type="entry name" value="8TM_EpsH"/>
    <property type="match status" value="1"/>
</dbReference>
<dbReference type="InterPro" id="IPR017540">
    <property type="entry name" value="Exosortase-1"/>
</dbReference>
<evidence type="ECO:0000256" key="1">
    <source>
        <dbReference type="ARBA" id="ARBA00004651"/>
    </source>
</evidence>
<dbReference type="InterPro" id="IPR014263">
    <property type="entry name" value="Methanolan_biosynth_EpsI"/>
</dbReference>
<proteinExistence type="predicted"/>
<dbReference type="Pfam" id="PF11984">
    <property type="entry name" value="DUF3485"/>
    <property type="match status" value="1"/>
</dbReference>
<dbReference type="EMBL" id="WTYP01000001">
    <property type="protein sequence ID" value="MXP46506.1"/>
    <property type="molecule type" value="Genomic_DNA"/>
</dbReference>
<organism evidence="10 11">
    <name type="scientific">Pontixanthobacter luteolus</name>
    <dbReference type="NCBI Taxonomy" id="295089"/>
    <lineage>
        <taxon>Bacteria</taxon>
        <taxon>Pseudomonadati</taxon>
        <taxon>Pseudomonadota</taxon>
        <taxon>Alphaproteobacteria</taxon>
        <taxon>Sphingomonadales</taxon>
        <taxon>Erythrobacteraceae</taxon>
        <taxon>Pontixanthobacter</taxon>
    </lineage>
</organism>
<evidence type="ECO:0000256" key="8">
    <source>
        <dbReference type="SAM" id="Phobius"/>
    </source>
</evidence>
<keyword evidence="6 8" id="KW-1133">Transmembrane helix</keyword>
<dbReference type="InterPro" id="IPR019127">
    <property type="entry name" value="Exosortase"/>
</dbReference>
<dbReference type="InterPro" id="IPR026392">
    <property type="entry name" value="Exo/Archaeosortase_dom"/>
</dbReference>
<name>A0A6I4V0A5_9SPHN</name>
<evidence type="ECO:0000259" key="9">
    <source>
        <dbReference type="Pfam" id="PF11984"/>
    </source>
</evidence>
<dbReference type="GO" id="GO:0005886">
    <property type="term" value="C:plasma membrane"/>
    <property type="evidence" value="ECO:0007669"/>
    <property type="project" value="UniProtKB-SubCell"/>
</dbReference>
<dbReference type="EC" id="3.4.22.-" evidence="10"/>
<keyword evidence="2" id="KW-1003">Cell membrane</keyword>
<feature type="transmembrane region" description="Helical" evidence="8">
    <location>
        <begin position="319"/>
        <end position="336"/>
    </location>
</feature>
<evidence type="ECO:0000313" key="11">
    <source>
        <dbReference type="Proteomes" id="UP000471435"/>
    </source>
</evidence>
<reference evidence="10 11" key="1">
    <citation type="submission" date="2019-12" db="EMBL/GenBank/DDBJ databases">
        <title>Genomic-based taxomic classification of the family Erythrobacteraceae.</title>
        <authorList>
            <person name="Xu L."/>
        </authorList>
    </citation>
    <scope>NUCLEOTIDE SEQUENCE [LARGE SCALE GENOMIC DNA]</scope>
    <source>
        <strain evidence="10 11">SW-109</strain>
    </source>
</reference>
<dbReference type="GO" id="GO:0006508">
    <property type="term" value="P:proteolysis"/>
    <property type="evidence" value="ECO:0007669"/>
    <property type="project" value="UniProtKB-KW"/>
</dbReference>
<comment type="subcellular location">
    <subcellularLocation>
        <location evidence="1">Cell membrane</location>
        <topology evidence="1">Multi-pass membrane protein</topology>
    </subcellularLocation>
</comment>
<feature type="transmembrane region" description="Helical" evidence="8">
    <location>
        <begin position="124"/>
        <end position="148"/>
    </location>
</feature>
<accession>A0A6I4V0A5</accession>
<evidence type="ECO:0000313" key="10">
    <source>
        <dbReference type="EMBL" id="MXP46506.1"/>
    </source>
</evidence>
<dbReference type="RefSeq" id="WP_160730621.1">
    <property type="nucleotide sequence ID" value="NZ_WTYP01000001.1"/>
</dbReference>
<dbReference type="OrthoDB" id="9797363at2"/>
<dbReference type="AlphaFoldDB" id="A0A6I4V0A5"/>
<evidence type="ECO:0000256" key="4">
    <source>
        <dbReference type="ARBA" id="ARBA00022692"/>
    </source>
</evidence>
<dbReference type="GO" id="GO:0008233">
    <property type="term" value="F:peptidase activity"/>
    <property type="evidence" value="ECO:0007669"/>
    <property type="project" value="UniProtKB-KW"/>
</dbReference>
<evidence type="ECO:0000256" key="5">
    <source>
        <dbReference type="ARBA" id="ARBA00022801"/>
    </source>
</evidence>
<feature type="transmembrane region" description="Helical" evidence="8">
    <location>
        <begin position="199"/>
        <end position="218"/>
    </location>
</feature>
<evidence type="ECO:0000256" key="2">
    <source>
        <dbReference type="ARBA" id="ARBA00022475"/>
    </source>
</evidence>
<dbReference type="Pfam" id="PF09721">
    <property type="entry name" value="Exosortase_EpsH"/>
    <property type="match status" value="1"/>
</dbReference>
<dbReference type="NCBIfam" id="TIGR02914">
    <property type="entry name" value="EpsI_fam"/>
    <property type="match status" value="1"/>
</dbReference>
<gene>
    <name evidence="10" type="primary">xrtA</name>
    <name evidence="10" type="ORF">GRI43_03735</name>
</gene>
<feature type="transmembrane region" description="Helical" evidence="8">
    <location>
        <begin position="52"/>
        <end position="73"/>
    </location>
</feature>
<keyword evidence="3" id="KW-0645">Protease</keyword>